<evidence type="ECO:0000313" key="3">
    <source>
        <dbReference type="EMBL" id="PIY69528.1"/>
    </source>
</evidence>
<keyword evidence="1 3" id="KW-0808">Transferase</keyword>
<dbReference type="Proteomes" id="UP000230108">
    <property type="component" value="Unassembled WGS sequence"/>
</dbReference>
<evidence type="ECO:0000256" key="1">
    <source>
        <dbReference type="ARBA" id="ARBA00022679"/>
    </source>
</evidence>
<dbReference type="CDD" id="cd02516">
    <property type="entry name" value="CDP-ME_synthetase"/>
    <property type="match status" value="1"/>
</dbReference>
<dbReference type="EMBL" id="PFLF01000005">
    <property type="protein sequence ID" value="PIY69528.1"/>
    <property type="molecule type" value="Genomic_DNA"/>
</dbReference>
<evidence type="ECO:0000256" key="2">
    <source>
        <dbReference type="ARBA" id="ARBA00022695"/>
    </source>
</evidence>
<proteinExistence type="predicted"/>
<dbReference type="InterPro" id="IPR034683">
    <property type="entry name" value="IspD/TarI"/>
</dbReference>
<accession>A0A2M7QF96</accession>
<reference evidence="4" key="1">
    <citation type="submission" date="2017-09" db="EMBL/GenBank/DDBJ databases">
        <title>Depth-based differentiation of microbial function through sediment-hosted aquifers and enrichment of novel symbionts in the deep terrestrial subsurface.</title>
        <authorList>
            <person name="Probst A.J."/>
            <person name="Ladd B."/>
            <person name="Jarett J.K."/>
            <person name="Geller-Mcgrath D.E."/>
            <person name="Sieber C.M.K."/>
            <person name="Emerson J.B."/>
            <person name="Anantharaman K."/>
            <person name="Thomas B.C."/>
            <person name="Malmstrom R."/>
            <person name="Stieglmeier M."/>
            <person name="Klingl A."/>
            <person name="Woyke T."/>
            <person name="Ryan C.M."/>
            <person name="Banfield J.F."/>
        </authorList>
    </citation>
    <scope>NUCLEOTIDE SEQUENCE [LARGE SCALE GENOMIC DNA]</scope>
</reference>
<evidence type="ECO:0000313" key="4">
    <source>
        <dbReference type="Proteomes" id="UP000230108"/>
    </source>
</evidence>
<dbReference type="Pfam" id="PF01128">
    <property type="entry name" value="IspD"/>
    <property type="match status" value="1"/>
</dbReference>
<dbReference type="AlphaFoldDB" id="A0A2M7QF96"/>
<gene>
    <name evidence="3" type="ORF">COY90_00210</name>
</gene>
<name>A0A2M7QF96_9BACT</name>
<dbReference type="InterPro" id="IPR050088">
    <property type="entry name" value="IspD/TarI_cytidylyltransf_bact"/>
</dbReference>
<dbReference type="GO" id="GO:0050518">
    <property type="term" value="F:2-C-methyl-D-erythritol 4-phosphate cytidylyltransferase activity"/>
    <property type="evidence" value="ECO:0007669"/>
    <property type="project" value="TreeGrafter"/>
</dbReference>
<organism evidence="3 4">
    <name type="scientific">Candidatus Roizmanbacteria bacterium CG_4_10_14_0_8_um_filter_39_9</name>
    <dbReference type="NCBI Taxonomy" id="1974829"/>
    <lineage>
        <taxon>Bacteria</taxon>
        <taxon>Candidatus Roizmaniibacteriota</taxon>
    </lineage>
</organism>
<dbReference type="PANTHER" id="PTHR32125">
    <property type="entry name" value="2-C-METHYL-D-ERYTHRITOL 4-PHOSPHATE CYTIDYLYLTRANSFERASE, CHLOROPLASTIC"/>
    <property type="match status" value="1"/>
</dbReference>
<keyword evidence="2 3" id="KW-0548">Nucleotidyltransferase</keyword>
<dbReference type="Gene3D" id="3.90.550.10">
    <property type="entry name" value="Spore Coat Polysaccharide Biosynthesis Protein SpsA, Chain A"/>
    <property type="match status" value="1"/>
</dbReference>
<dbReference type="PANTHER" id="PTHR32125:SF4">
    <property type="entry name" value="2-C-METHYL-D-ERYTHRITOL 4-PHOSPHATE CYTIDYLYLTRANSFERASE, CHLOROPLASTIC"/>
    <property type="match status" value="1"/>
</dbReference>
<sequence length="225" mass="25102">MNKKISVILTAAGNGSRIGKHKILMLIKGKPLIWYTLKHFSRVKKIDEIIVVAKQEDFKKLHSIAKDVGVSIKTVEGGSERIISEYNGIIASKGDLILAHDGCRPFPPPHVIESVIDAVLKYPAVTVGVHPTTSVKYSTGAYVKKSFVRKNTWLGQTPQGFKREIILNALKRAIKRKYFIPTDDAELVANMGIRVRIVEGDEVNIKVTQPNDVYIAERILEVYKA</sequence>
<dbReference type="InterPro" id="IPR029044">
    <property type="entry name" value="Nucleotide-diphossugar_trans"/>
</dbReference>
<dbReference type="SUPFAM" id="SSF53448">
    <property type="entry name" value="Nucleotide-diphospho-sugar transferases"/>
    <property type="match status" value="1"/>
</dbReference>
<comment type="caution">
    <text evidence="3">The sequence shown here is derived from an EMBL/GenBank/DDBJ whole genome shotgun (WGS) entry which is preliminary data.</text>
</comment>
<protein>
    <submittedName>
        <fullName evidence="3">2-C-methyl-D-erythritol 4-phosphate cytidylyltransferase</fullName>
    </submittedName>
</protein>